<gene>
    <name evidence="2" type="ORF">A2Y98_02695</name>
</gene>
<sequence length="114" mass="12855">MTYTPVSRKGSSLANTKGITSLNIVVILSFLVLLAIFLIENENLIAKNYQIRGFERQLQDHQELIAKMQIKQIEQASLPVLEGVAKDLQLIVIDKIKYLQEIDSSMALTERSLP</sequence>
<dbReference type="EMBL" id="MHMW01000025">
    <property type="protein sequence ID" value="OGZ33808.1"/>
    <property type="molecule type" value="Genomic_DNA"/>
</dbReference>
<evidence type="ECO:0000256" key="1">
    <source>
        <dbReference type="SAM" id="Phobius"/>
    </source>
</evidence>
<comment type="caution">
    <text evidence="2">The sequence shown here is derived from an EMBL/GenBank/DDBJ whole genome shotgun (WGS) entry which is preliminary data.</text>
</comment>
<keyword evidence="1" id="KW-0472">Membrane</keyword>
<keyword evidence="1" id="KW-0812">Transmembrane</keyword>
<dbReference type="Proteomes" id="UP000179099">
    <property type="component" value="Unassembled WGS sequence"/>
</dbReference>
<name>A0A1G2F859_9BACT</name>
<dbReference type="AlphaFoldDB" id="A0A1G2F859"/>
<reference evidence="2 3" key="1">
    <citation type="journal article" date="2016" name="Nat. Commun.">
        <title>Thousands of microbial genomes shed light on interconnected biogeochemical processes in an aquifer system.</title>
        <authorList>
            <person name="Anantharaman K."/>
            <person name="Brown C.T."/>
            <person name="Hug L.A."/>
            <person name="Sharon I."/>
            <person name="Castelle C.J."/>
            <person name="Probst A.J."/>
            <person name="Thomas B.C."/>
            <person name="Singh A."/>
            <person name="Wilkins M.J."/>
            <person name="Karaoz U."/>
            <person name="Brodie E.L."/>
            <person name="Williams K.H."/>
            <person name="Hubbard S.S."/>
            <person name="Banfield J.F."/>
        </authorList>
    </citation>
    <scope>NUCLEOTIDE SEQUENCE [LARGE SCALE GENOMIC DNA]</scope>
</reference>
<evidence type="ECO:0000313" key="2">
    <source>
        <dbReference type="EMBL" id="OGZ33808.1"/>
    </source>
</evidence>
<accession>A0A1G2F859</accession>
<protein>
    <submittedName>
        <fullName evidence="2">Uncharacterized protein</fullName>
    </submittedName>
</protein>
<organism evidence="2 3">
    <name type="scientific">Candidatus Portnoybacteria bacterium RBG_19FT_COMBO_36_7</name>
    <dbReference type="NCBI Taxonomy" id="1801992"/>
    <lineage>
        <taxon>Bacteria</taxon>
        <taxon>Candidatus Portnoyibacteriota</taxon>
    </lineage>
</organism>
<feature type="transmembrane region" description="Helical" evidence="1">
    <location>
        <begin position="20"/>
        <end position="39"/>
    </location>
</feature>
<keyword evidence="1" id="KW-1133">Transmembrane helix</keyword>
<dbReference type="STRING" id="1801992.A2Y98_02695"/>
<proteinExistence type="predicted"/>
<evidence type="ECO:0000313" key="3">
    <source>
        <dbReference type="Proteomes" id="UP000179099"/>
    </source>
</evidence>